<dbReference type="EMBL" id="AP019377">
    <property type="protein sequence ID" value="BBH94642.1"/>
    <property type="molecule type" value="Genomic_DNA"/>
</dbReference>
<sequence>MDVRTALQGDHATVEVDISIHCALDNNIAIKGHHIAIHRAINGDRTAKRDDITAEHLIAGNHKIATDERPVSDALITSSWELGTQSGRGEGLLGEKRSGRKEQ</sequence>
<feature type="region of interest" description="Disordered" evidence="1">
    <location>
        <begin position="82"/>
        <end position="103"/>
    </location>
</feature>
<proteinExistence type="predicted"/>
<dbReference type="AlphaFoldDB" id="A0A455T5I0"/>
<protein>
    <submittedName>
        <fullName evidence="2">Uncharacterized protein</fullName>
    </submittedName>
</protein>
<name>A0A455T5I0_9CHLR</name>
<accession>A0A455T5I0</accession>
<organism evidence="2">
    <name type="scientific">Thermogemmatispora argillosa</name>
    <dbReference type="NCBI Taxonomy" id="2045280"/>
    <lineage>
        <taxon>Bacteria</taxon>
        <taxon>Bacillati</taxon>
        <taxon>Chloroflexota</taxon>
        <taxon>Ktedonobacteria</taxon>
        <taxon>Thermogemmatisporales</taxon>
        <taxon>Thermogemmatisporaceae</taxon>
        <taxon>Thermogemmatispora</taxon>
    </lineage>
</organism>
<reference evidence="2" key="1">
    <citation type="submission" date="2018-12" db="EMBL/GenBank/DDBJ databases">
        <title>Novel natural products biosynthetic potential of the class Ktedonobacteria.</title>
        <authorList>
            <person name="Zheng Y."/>
            <person name="Saitou A."/>
            <person name="Wang C.M."/>
            <person name="Toyoda A."/>
            <person name="Minakuchi Y."/>
            <person name="Sekiguchi Y."/>
            <person name="Ueda K."/>
            <person name="Takano H."/>
            <person name="Sakai Y."/>
            <person name="Yokota A."/>
            <person name="Yabe S."/>
        </authorList>
    </citation>
    <scope>NUCLEOTIDE SEQUENCE</scope>
    <source>
        <strain evidence="2">A3-2</strain>
    </source>
</reference>
<gene>
    <name evidence="2" type="ORF">KTA_28410</name>
</gene>
<evidence type="ECO:0000256" key="1">
    <source>
        <dbReference type="SAM" id="MobiDB-lite"/>
    </source>
</evidence>
<evidence type="ECO:0000313" key="2">
    <source>
        <dbReference type="EMBL" id="BBH94642.1"/>
    </source>
</evidence>
<feature type="compositionally biased region" description="Basic and acidic residues" evidence="1">
    <location>
        <begin position="93"/>
        <end position="103"/>
    </location>
</feature>